<dbReference type="InterPro" id="IPR029062">
    <property type="entry name" value="Class_I_gatase-like"/>
</dbReference>
<dbReference type="PROSITE" id="PS51273">
    <property type="entry name" value="GATASE_TYPE_1"/>
    <property type="match status" value="1"/>
</dbReference>
<dbReference type="AlphaFoldDB" id="C2KHN5"/>
<comment type="caution">
    <text evidence="1">The sequence shown here is derived from an EMBL/GenBank/DDBJ whole genome shotgun (WGS) entry which is preliminary data.</text>
</comment>
<dbReference type="Proteomes" id="UP000004283">
    <property type="component" value="Unassembled WGS sequence"/>
</dbReference>
<protein>
    <submittedName>
        <fullName evidence="1">Peptidase C26</fullName>
        <ecNumber evidence="1">3.5.1.94</ecNumber>
    </submittedName>
</protein>
<accession>C2KHN5</accession>
<dbReference type="PANTHER" id="PTHR43235">
    <property type="entry name" value="GLUTAMINE AMIDOTRANSFERASE PB2B2.05-RELATED"/>
    <property type="match status" value="1"/>
</dbReference>
<dbReference type="PANTHER" id="PTHR43235:SF1">
    <property type="entry name" value="GLUTAMINE AMIDOTRANSFERASE PB2B2.05-RELATED"/>
    <property type="match status" value="1"/>
</dbReference>
<keyword evidence="1" id="KW-0378">Hydrolase</keyword>
<evidence type="ECO:0000313" key="1">
    <source>
        <dbReference type="EMBL" id="EEJ43228.1"/>
    </source>
</evidence>
<name>C2KHN5_LEUMC</name>
<dbReference type="Pfam" id="PF07722">
    <property type="entry name" value="Peptidase_C26"/>
    <property type="match status" value="1"/>
</dbReference>
<dbReference type="InterPro" id="IPR044668">
    <property type="entry name" value="PuuD-like"/>
</dbReference>
<organism evidence="1 2">
    <name type="scientific">Leuconostoc mesenteroides subsp. cremoris ATCC 19254</name>
    <dbReference type="NCBI Taxonomy" id="586220"/>
    <lineage>
        <taxon>Bacteria</taxon>
        <taxon>Bacillati</taxon>
        <taxon>Bacillota</taxon>
        <taxon>Bacilli</taxon>
        <taxon>Lactobacillales</taxon>
        <taxon>Lactobacillaceae</taxon>
        <taxon>Leuconostoc</taxon>
    </lineage>
</organism>
<dbReference type="GO" id="GO:0005829">
    <property type="term" value="C:cytosol"/>
    <property type="evidence" value="ECO:0007669"/>
    <property type="project" value="TreeGrafter"/>
</dbReference>
<dbReference type="GO" id="GO:0006598">
    <property type="term" value="P:polyamine catabolic process"/>
    <property type="evidence" value="ECO:0007669"/>
    <property type="project" value="TreeGrafter"/>
</dbReference>
<dbReference type="CDD" id="cd01745">
    <property type="entry name" value="GATase1_2"/>
    <property type="match status" value="1"/>
</dbReference>
<sequence length="242" mass="27164">MSAKMKKIGIPSNNLVHANAHFGTNYVDYIQKNYIDGISGANALPIVFPIGDIKLAKAYIDSVDALLLAGGQDVSPVYFGEDPHINLHETDARRDAFEVALVIEALKQEKPILGICRGLQIINVTLGGTLYQDLGRQYDGLSVKHNQYPTKWYVPTHHLVLQRQSWLSDIFDEKSLVNSFHHQAVKRLADGLKVDATSSDKVVEAFFDDSRRIYAVQWHPEMLLMDNPDAQELFDSFVAKIE</sequence>
<dbReference type="SUPFAM" id="SSF52317">
    <property type="entry name" value="Class I glutamine amidotransferase-like"/>
    <property type="match status" value="1"/>
</dbReference>
<reference evidence="1 2" key="1">
    <citation type="submission" date="2009-04" db="EMBL/GenBank/DDBJ databases">
        <authorList>
            <person name="Qin X."/>
            <person name="Bachman B."/>
            <person name="Battles P."/>
            <person name="Bell A."/>
            <person name="Bess C."/>
            <person name="Bickham C."/>
            <person name="Chaboub L."/>
            <person name="Chen D."/>
            <person name="Coyle M."/>
            <person name="Deiros D.R."/>
            <person name="Dinh H."/>
            <person name="Forbes L."/>
            <person name="Fowler G."/>
            <person name="Francisco L."/>
            <person name="Fu Q."/>
            <person name="Gubbala S."/>
            <person name="Hale W."/>
            <person name="Han Y."/>
            <person name="Hemphill L."/>
            <person name="Highlander S.K."/>
            <person name="Hirani K."/>
            <person name="Hogues M."/>
            <person name="Jackson L."/>
            <person name="Jakkamsetti A."/>
            <person name="Javaid M."/>
            <person name="Jiang H."/>
            <person name="Korchina V."/>
            <person name="Kovar C."/>
            <person name="Lara F."/>
            <person name="Lee S."/>
            <person name="Mata R."/>
            <person name="Mathew T."/>
            <person name="Moen C."/>
            <person name="Morales K."/>
            <person name="Munidasa M."/>
            <person name="Nazareth L."/>
            <person name="Ngo R."/>
            <person name="Nguyen L."/>
            <person name="Okwuonu G."/>
            <person name="Ongeri F."/>
            <person name="Patil S."/>
            <person name="Petrosino J."/>
            <person name="Pham C."/>
            <person name="Pham P."/>
            <person name="Pu L.-L."/>
            <person name="Puazo M."/>
            <person name="Raj R."/>
            <person name="Reid J."/>
            <person name="Rouhana J."/>
            <person name="Saada N."/>
            <person name="Shang Y."/>
            <person name="Simmons D."/>
            <person name="Thornton R."/>
            <person name="Warren J."/>
            <person name="Weissenberger G."/>
            <person name="Zhang J."/>
            <person name="Zhang L."/>
            <person name="Zhou C."/>
            <person name="Zhu D."/>
            <person name="Muzny D."/>
            <person name="Worley K."/>
            <person name="Gibbs R."/>
        </authorList>
    </citation>
    <scope>NUCLEOTIDE SEQUENCE [LARGE SCALE GENOMIC DNA]</scope>
    <source>
        <strain evidence="1 2">ATCC 19254</strain>
    </source>
</reference>
<dbReference type="Gene3D" id="3.40.50.880">
    <property type="match status" value="1"/>
</dbReference>
<dbReference type="GO" id="GO:0033969">
    <property type="term" value="F:gamma-glutamyl-gamma-aminobutyrate hydrolase activity"/>
    <property type="evidence" value="ECO:0007669"/>
    <property type="project" value="UniProtKB-EC"/>
</dbReference>
<dbReference type="InterPro" id="IPR011697">
    <property type="entry name" value="Peptidase_C26"/>
</dbReference>
<dbReference type="EMBL" id="ACKV01000007">
    <property type="protein sequence ID" value="EEJ43228.1"/>
    <property type="molecule type" value="Genomic_DNA"/>
</dbReference>
<dbReference type="EC" id="3.5.1.94" evidence="1"/>
<gene>
    <name evidence="1" type="primary">puuD</name>
    <name evidence="1" type="ORF">HMPREF0555_0151</name>
</gene>
<dbReference type="HOGENOM" id="CLU_030756_2_1_9"/>
<proteinExistence type="predicted"/>
<evidence type="ECO:0000313" key="2">
    <source>
        <dbReference type="Proteomes" id="UP000004283"/>
    </source>
</evidence>